<dbReference type="InterPro" id="IPR001245">
    <property type="entry name" value="Ser-Thr/Tyr_kinase_cat_dom"/>
</dbReference>
<evidence type="ECO:0000256" key="20">
    <source>
        <dbReference type="ARBA" id="ARBA00022989"/>
    </source>
</evidence>
<protein>
    <recommendedName>
        <fullName evidence="5">receptor protein-tyrosine kinase</fullName>
        <ecNumber evidence="5">2.7.10.1</ecNumber>
    </recommendedName>
</protein>
<dbReference type="Proteomes" id="UP000287033">
    <property type="component" value="Unassembled WGS sequence"/>
</dbReference>
<proteinExistence type="inferred from homology"/>
<dbReference type="Gene3D" id="2.60.40.10">
    <property type="entry name" value="Immunoglobulins"/>
    <property type="match status" value="7"/>
</dbReference>
<feature type="domain" description="Ig-like" evidence="38">
    <location>
        <begin position="27"/>
        <end position="99"/>
    </location>
</feature>
<evidence type="ECO:0000256" key="14">
    <source>
        <dbReference type="ARBA" id="ARBA00022737"/>
    </source>
</evidence>
<dbReference type="EC" id="2.7.10.1" evidence="5"/>
<sequence length="1349" mass="153414">MWKKWGFALLMWLWTEFSDAAGSYFPPHLSIQNKEHVINGNDTLIITCRGREPLEWSWPRNHSSMEHRISLTDCSNRTSFCKTLILTKTIANDTGAYRCFYKYSPVQEAASIYVFVQDSQIPFVNSYPGNPEALYIMETKTIMIPCKVSMPDLNVTLHTKYPEKYIAADEMTTFWDNQKGFTILSHKIRDVGMVTCETTINGRVYSSNMYVVVVLGTKIQELTLNPRSQVELAVGERLILNCSAKTELNVRLVFNWKYPGLKNPHLVFKTMKQEQPKGLELSNILIIDNVTKGDEGTYFCSASSGIMTKENSTDVIIYDRPFIFIDQKAGSIVEAVLKERNVKIPVKVTAYPQPEMKWIKNGRSITKDQAYYKIKQVGYTLIINDVTEKDAGNYTIILKNPMTREEQRHTIQLLVNVPPKIHEKAVATYNDFYSYGSRQTLTCTVYGIPSPDRIIWEWQPVENCSFLHHSQRELRNPSQLHENKNWRNIADNDGSNKIERTEPRTIFLEGKHKVVSTLVIQAANVCAMYRCRAFNKVGRDERVIFFHVTKGLEINLLPTDRPIEKDNVTLQCKADKFTYENLKWYKVHSKILQSCRGNLAILPCEDLQRDAQPMTWRMVSDHKTENITIELSFGNVSLHDQGVYLCEAQNKKTGEKHCIMKTVSVEAQQIPLVLQNLTDQTVNMSSSIEMKCDVVGAPSPHIIWYKNNKQLLEMSGIVLNELNRTLTIQRLKKEDEGRYKCEACNIQGCAETSALIAVKGFEDKANLELIILVGTGVIALFFWLLLIIILRTVKRPSDAELKAGYLSIIMDPDEMSMDEQCKRLSYDASKWEFPRDRLKLGKPLGCGAFGKVVEAAAFNIEKASTCRTVAVKMLKEGATSSERRALMSELKILIHIGHHLNVVNLLGACTKAGGPLMVIVEFCKYGNLSNYLRSKRSNYIPYKSKALKSRQVKEKDYAEMESEFKRRLDSIASSESSTSSGFAEEKSLSDVEEEEVADDLNKNWLTMEDLISYSFQVARGMEFLASRKCIHRDLAARNILLSENNVVKICDFGLARDVYKDPDYVRKGDARLPLKWMAPETIFDKVYTTQSDVWSFGVLLWEIFSLGASPYPGVQIDEEFCQRLKDGTRMRCPEYASAEIYQTMLDCWHGDYKVRPVFSELVEHLGNLLQANAQRDGKDYIPLNMSLTIEDDSGLSLPTSPASCTEEQEGCDPKFHYDNTAGIRYLNGSKKRNRPESVKTFDEIPVEQTIVIVQEDNQTDSGMILTSEELQTLETRQSQSLAFSALIPSKSKESVSSDGSNQTSGYQSGYHSDDTDTVPYPNEEAKTKDNYCTFPTEYNLVIRYSAPPV</sequence>
<keyword evidence="40" id="KW-1185">Reference proteome</keyword>
<comment type="catalytic activity">
    <reaction evidence="28">
        <text>L-tyrosyl-[protein] + ATP = O-phospho-L-tyrosyl-[protein] + ADP + H(+)</text>
        <dbReference type="Rhea" id="RHEA:10596"/>
        <dbReference type="Rhea" id="RHEA-COMP:10136"/>
        <dbReference type="Rhea" id="RHEA-COMP:20101"/>
        <dbReference type="ChEBI" id="CHEBI:15378"/>
        <dbReference type="ChEBI" id="CHEBI:30616"/>
        <dbReference type="ChEBI" id="CHEBI:46858"/>
        <dbReference type="ChEBI" id="CHEBI:61978"/>
        <dbReference type="ChEBI" id="CHEBI:456216"/>
        <dbReference type="EC" id="2.7.10.1"/>
    </reaction>
</comment>
<evidence type="ECO:0000256" key="29">
    <source>
        <dbReference type="PIRSR" id="PIRSR000615-1"/>
    </source>
</evidence>
<dbReference type="InterPro" id="IPR003599">
    <property type="entry name" value="Ig_sub"/>
</dbReference>
<evidence type="ECO:0000256" key="3">
    <source>
        <dbReference type="ARBA" id="ARBA00004251"/>
    </source>
</evidence>
<dbReference type="PANTHER" id="PTHR24416:SF45">
    <property type="entry name" value="VASCULAR ENDOTHELIAL GROWTH FACTOR RECEPTOR 2"/>
    <property type="match status" value="1"/>
</dbReference>
<dbReference type="GO" id="GO:0048010">
    <property type="term" value="P:vascular endothelial growth factor receptor signaling pathway"/>
    <property type="evidence" value="ECO:0007669"/>
    <property type="project" value="InterPro"/>
</dbReference>
<feature type="domain" description="Ig-like" evidence="38">
    <location>
        <begin position="321"/>
        <end position="412"/>
    </location>
</feature>
<dbReference type="Pfam" id="PF07679">
    <property type="entry name" value="I-set"/>
    <property type="match status" value="2"/>
</dbReference>
<dbReference type="GO" id="GO:0046872">
    <property type="term" value="F:metal ion binding"/>
    <property type="evidence" value="ECO:0007669"/>
    <property type="project" value="UniProtKB-KW"/>
</dbReference>
<dbReference type="InterPro" id="IPR055229">
    <property type="entry name" value="VEGFR1-3_5th"/>
</dbReference>
<keyword evidence="24 33" id="KW-0675">Receptor</keyword>
<keyword evidence="12 33" id="KW-0812">Transmembrane</keyword>
<dbReference type="SUPFAM" id="SSF48726">
    <property type="entry name" value="Immunoglobulin"/>
    <property type="match status" value="7"/>
</dbReference>
<dbReference type="GO" id="GO:0001525">
    <property type="term" value="P:angiogenesis"/>
    <property type="evidence" value="ECO:0007669"/>
    <property type="project" value="UniProtKB-KW"/>
</dbReference>
<name>A0A401S2T4_CHIPU</name>
<evidence type="ECO:0000313" key="39">
    <source>
        <dbReference type="EMBL" id="GCC24707.1"/>
    </source>
</evidence>
<keyword evidence="19 30" id="KW-0067">ATP-binding</keyword>
<keyword evidence="27 33" id="KW-0393">Immunoglobulin domain</keyword>
<evidence type="ECO:0000256" key="27">
    <source>
        <dbReference type="ARBA" id="ARBA00023319"/>
    </source>
</evidence>
<feature type="active site" description="Proton acceptor" evidence="29">
    <location>
        <position position="1033"/>
    </location>
</feature>
<evidence type="ECO:0000256" key="7">
    <source>
        <dbReference type="ARBA" id="ARBA00022475"/>
    </source>
</evidence>
<dbReference type="CDD" id="cd00096">
    <property type="entry name" value="Ig"/>
    <property type="match status" value="1"/>
</dbReference>
<evidence type="ECO:0000259" key="37">
    <source>
        <dbReference type="PROSITE" id="PS50011"/>
    </source>
</evidence>
<dbReference type="InterPro" id="IPR000719">
    <property type="entry name" value="Prot_kinase_dom"/>
</dbReference>
<evidence type="ECO:0000259" key="38">
    <source>
        <dbReference type="PROSITE" id="PS50835"/>
    </source>
</evidence>
<dbReference type="Pfam" id="PF07714">
    <property type="entry name" value="PK_Tyr_Ser-Thr"/>
    <property type="match status" value="1"/>
</dbReference>
<evidence type="ECO:0000256" key="36">
    <source>
        <dbReference type="SAM" id="SignalP"/>
    </source>
</evidence>
<feature type="binding site" evidence="31">
    <location>
        <position position="1051"/>
    </location>
    <ligand>
        <name>Mg(2+)</name>
        <dbReference type="ChEBI" id="CHEBI:18420"/>
    </ligand>
</feature>
<evidence type="ECO:0000256" key="30">
    <source>
        <dbReference type="PIRSR" id="PIRSR000615-2"/>
    </source>
</evidence>
<dbReference type="Pfam" id="PF00047">
    <property type="entry name" value="ig"/>
    <property type="match status" value="1"/>
</dbReference>
<keyword evidence="21 35" id="KW-0472">Membrane</keyword>
<dbReference type="GO" id="GO:0005886">
    <property type="term" value="C:plasma membrane"/>
    <property type="evidence" value="ECO:0007669"/>
    <property type="project" value="UniProtKB-SubCell"/>
</dbReference>
<feature type="binding site" evidence="30">
    <location>
        <position position="1037"/>
    </location>
    <ligand>
        <name>ATP</name>
        <dbReference type="ChEBI" id="CHEBI:30616"/>
    </ligand>
</feature>
<feature type="binding site" evidence="30 32">
    <location>
        <position position="872"/>
    </location>
    <ligand>
        <name>ATP</name>
        <dbReference type="ChEBI" id="CHEBI:30616"/>
    </ligand>
</feature>
<dbReference type="InterPro" id="IPR009136">
    <property type="entry name" value="VEGFR2_rcpt"/>
</dbReference>
<keyword evidence="26" id="KW-0539">Nucleus</keyword>
<comment type="similarity">
    <text evidence="33">Belongs to the protein kinase superfamily. Tyr protein kinase family. CSF-1/PDGF receptor subfamily.</text>
</comment>
<feature type="domain" description="Ig-like" evidence="38">
    <location>
        <begin position="220"/>
        <end position="316"/>
    </location>
</feature>
<evidence type="ECO:0000256" key="16">
    <source>
        <dbReference type="ARBA" id="ARBA00022753"/>
    </source>
</evidence>
<evidence type="ECO:0000256" key="12">
    <source>
        <dbReference type="ARBA" id="ARBA00022692"/>
    </source>
</evidence>
<dbReference type="GO" id="GO:0030335">
    <property type="term" value="P:positive regulation of cell migration"/>
    <property type="evidence" value="ECO:0007669"/>
    <property type="project" value="TreeGrafter"/>
</dbReference>
<keyword evidence="20 35" id="KW-1133">Transmembrane helix</keyword>
<dbReference type="InterPro" id="IPR017441">
    <property type="entry name" value="Protein_kinase_ATP_BS"/>
</dbReference>
<keyword evidence="8" id="KW-0963">Cytoplasm</keyword>
<evidence type="ECO:0000256" key="17">
    <source>
        <dbReference type="ARBA" id="ARBA00022777"/>
    </source>
</evidence>
<keyword evidence="6" id="KW-0217">Developmental protein</keyword>
<evidence type="ECO:0000256" key="15">
    <source>
        <dbReference type="ARBA" id="ARBA00022741"/>
    </source>
</evidence>
<keyword evidence="9" id="KW-0597">Phosphoprotein</keyword>
<keyword evidence="7" id="KW-1003">Cell membrane</keyword>
<feature type="domain" description="Ig-like" evidence="38">
    <location>
        <begin position="671"/>
        <end position="757"/>
    </location>
</feature>
<dbReference type="Gene3D" id="1.10.510.10">
    <property type="entry name" value="Transferase(Phosphotransferase) domain 1"/>
    <property type="match status" value="1"/>
</dbReference>
<dbReference type="PIRSF" id="PIRSF000615">
    <property type="entry name" value="TyrPK_CSF1-R"/>
    <property type="match status" value="1"/>
</dbReference>
<dbReference type="PRINTS" id="PR01834">
    <property type="entry name" value="VEGFRECEPTR2"/>
</dbReference>
<dbReference type="PROSITE" id="PS50835">
    <property type="entry name" value="IG_LIKE"/>
    <property type="match status" value="6"/>
</dbReference>
<dbReference type="Pfam" id="PF22854">
    <property type="entry name" value="VEGFR1-3_N_Ig-like"/>
    <property type="match status" value="1"/>
</dbReference>
<dbReference type="InterPro" id="IPR055238">
    <property type="entry name" value="VEGFR1-3_N_Ig-like"/>
</dbReference>
<organism evidence="39 40">
    <name type="scientific">Chiloscyllium punctatum</name>
    <name type="common">Brownbanded bambooshark</name>
    <name type="synonym">Hemiscyllium punctatum</name>
    <dbReference type="NCBI Taxonomy" id="137246"/>
    <lineage>
        <taxon>Eukaryota</taxon>
        <taxon>Metazoa</taxon>
        <taxon>Chordata</taxon>
        <taxon>Craniata</taxon>
        <taxon>Vertebrata</taxon>
        <taxon>Chondrichthyes</taxon>
        <taxon>Elasmobranchii</taxon>
        <taxon>Galeomorphii</taxon>
        <taxon>Galeoidea</taxon>
        <taxon>Orectolobiformes</taxon>
        <taxon>Hemiscylliidae</taxon>
        <taxon>Chiloscyllium</taxon>
    </lineage>
</organism>
<feature type="signal peptide" evidence="36">
    <location>
        <begin position="1"/>
        <end position="20"/>
    </location>
</feature>
<dbReference type="GO" id="GO:0045446">
    <property type="term" value="P:endothelial cell differentiation"/>
    <property type="evidence" value="ECO:0007669"/>
    <property type="project" value="TreeGrafter"/>
</dbReference>
<evidence type="ECO:0000256" key="19">
    <source>
        <dbReference type="ARBA" id="ARBA00022840"/>
    </source>
</evidence>
<dbReference type="PROSITE" id="PS00107">
    <property type="entry name" value="PROTEIN_KINASE_ATP"/>
    <property type="match status" value="1"/>
</dbReference>
<keyword evidence="31" id="KW-0460">Magnesium</keyword>
<evidence type="ECO:0000256" key="34">
    <source>
        <dbReference type="SAM" id="MobiDB-lite"/>
    </source>
</evidence>
<dbReference type="Gene3D" id="3.30.200.20">
    <property type="entry name" value="Phosphorylase Kinase, domain 1"/>
    <property type="match status" value="1"/>
</dbReference>
<dbReference type="InterPro" id="IPR013783">
    <property type="entry name" value="Ig-like_fold"/>
</dbReference>
<dbReference type="InterPro" id="IPR041348">
    <property type="entry name" value="VEGFR-2_TMD"/>
</dbReference>
<dbReference type="GO" id="GO:0043235">
    <property type="term" value="C:receptor complex"/>
    <property type="evidence" value="ECO:0007669"/>
    <property type="project" value="TreeGrafter"/>
</dbReference>
<dbReference type="InterPro" id="IPR011009">
    <property type="entry name" value="Kinase-like_dom_sf"/>
</dbReference>
<evidence type="ECO:0000256" key="1">
    <source>
        <dbReference type="ARBA" id="ARBA00004123"/>
    </source>
</evidence>
<feature type="transmembrane region" description="Helical" evidence="35">
    <location>
        <begin position="769"/>
        <end position="790"/>
    </location>
</feature>
<evidence type="ECO:0000256" key="25">
    <source>
        <dbReference type="ARBA" id="ARBA00023180"/>
    </source>
</evidence>
<keyword evidence="15 30" id="KW-0547">Nucleotide-binding</keyword>
<evidence type="ECO:0000313" key="40">
    <source>
        <dbReference type="Proteomes" id="UP000287033"/>
    </source>
</evidence>
<evidence type="ECO:0000256" key="4">
    <source>
        <dbReference type="ARBA" id="ARBA00004496"/>
    </source>
</evidence>
<evidence type="ECO:0000256" key="13">
    <source>
        <dbReference type="ARBA" id="ARBA00022729"/>
    </source>
</evidence>
<evidence type="ECO:0000256" key="26">
    <source>
        <dbReference type="ARBA" id="ARBA00023242"/>
    </source>
</evidence>
<dbReference type="GO" id="GO:0005524">
    <property type="term" value="F:ATP binding"/>
    <property type="evidence" value="ECO:0007669"/>
    <property type="project" value="UniProtKB-UniRule"/>
</dbReference>
<evidence type="ECO:0000256" key="24">
    <source>
        <dbReference type="ARBA" id="ARBA00023170"/>
    </source>
</evidence>
<evidence type="ECO:0000256" key="5">
    <source>
        <dbReference type="ARBA" id="ARBA00011902"/>
    </source>
</evidence>
<feature type="domain" description="Ig-like" evidence="38">
    <location>
        <begin position="419"/>
        <end position="545"/>
    </location>
</feature>
<accession>A0A401S2T4</accession>
<evidence type="ECO:0000256" key="10">
    <source>
        <dbReference type="ARBA" id="ARBA00022657"/>
    </source>
</evidence>
<dbReference type="PROSITE" id="PS00109">
    <property type="entry name" value="PROTEIN_KINASE_TYR"/>
    <property type="match status" value="1"/>
</dbReference>
<dbReference type="SMART" id="SM00219">
    <property type="entry name" value="TyrKc"/>
    <property type="match status" value="1"/>
</dbReference>
<dbReference type="Pfam" id="PF22971">
    <property type="entry name" value="Ig_VEGFR-1-like_5th"/>
    <property type="match status" value="1"/>
</dbReference>
<keyword evidence="31" id="KW-0479">Metal-binding</keyword>
<feature type="compositionally biased region" description="Low complexity" evidence="34">
    <location>
        <begin position="971"/>
        <end position="980"/>
    </location>
</feature>
<dbReference type="PANTHER" id="PTHR24416">
    <property type="entry name" value="TYROSINE-PROTEIN KINASE RECEPTOR"/>
    <property type="match status" value="1"/>
</dbReference>
<evidence type="ECO:0000256" key="33">
    <source>
        <dbReference type="RuleBase" id="RU000311"/>
    </source>
</evidence>
<keyword evidence="10" id="KW-0037">Angiogenesis</keyword>
<feature type="chain" id="PRO_5019578994" description="receptor protein-tyrosine kinase" evidence="36">
    <location>
        <begin position="21"/>
        <end position="1349"/>
    </location>
</feature>
<dbReference type="FunFam" id="2.60.40.10:FF:000606">
    <property type="entry name" value="Vascular endothelial growth factor receptor 1"/>
    <property type="match status" value="1"/>
</dbReference>
<dbReference type="OMA" id="FYRDTDM"/>
<dbReference type="InterPro" id="IPR050122">
    <property type="entry name" value="RTK"/>
</dbReference>
<dbReference type="OrthoDB" id="9873386at2759"/>
<dbReference type="FunFam" id="2.60.40.10:FF:000143">
    <property type="entry name" value="Vascular endothelial growth factor receptor 3"/>
    <property type="match status" value="1"/>
</dbReference>
<dbReference type="InterPro" id="IPR003598">
    <property type="entry name" value="Ig_sub2"/>
</dbReference>
<evidence type="ECO:0000256" key="22">
    <source>
        <dbReference type="ARBA" id="ARBA00023137"/>
    </source>
</evidence>
<feature type="domain" description="Protein kinase" evidence="37">
    <location>
        <begin position="838"/>
        <end position="1167"/>
    </location>
</feature>
<dbReference type="PRINTS" id="PR01832">
    <property type="entry name" value="VEGFRECEPTOR"/>
</dbReference>
<dbReference type="PROSITE" id="PS50011">
    <property type="entry name" value="PROTEIN_KINASE_DOM"/>
    <property type="match status" value="1"/>
</dbReference>
<evidence type="ECO:0000256" key="9">
    <source>
        <dbReference type="ARBA" id="ARBA00022553"/>
    </source>
</evidence>
<evidence type="ECO:0000256" key="6">
    <source>
        <dbReference type="ARBA" id="ARBA00022473"/>
    </source>
</evidence>
<dbReference type="GO" id="GO:0016477">
    <property type="term" value="P:cell migration"/>
    <property type="evidence" value="ECO:0007669"/>
    <property type="project" value="TreeGrafter"/>
</dbReference>
<reference evidence="39 40" key="1">
    <citation type="journal article" date="2018" name="Nat. Ecol. Evol.">
        <title>Shark genomes provide insights into elasmobranch evolution and the origin of vertebrates.</title>
        <authorList>
            <person name="Hara Y"/>
            <person name="Yamaguchi K"/>
            <person name="Onimaru K"/>
            <person name="Kadota M"/>
            <person name="Koyanagi M"/>
            <person name="Keeley SD"/>
            <person name="Tatsumi K"/>
            <person name="Tanaka K"/>
            <person name="Motone F"/>
            <person name="Kageyama Y"/>
            <person name="Nozu R"/>
            <person name="Adachi N"/>
            <person name="Nishimura O"/>
            <person name="Nakagawa R"/>
            <person name="Tanegashima C"/>
            <person name="Kiyatake I"/>
            <person name="Matsumoto R"/>
            <person name="Murakumo K"/>
            <person name="Nishida K"/>
            <person name="Terakita A"/>
            <person name="Kuratani S"/>
            <person name="Sato K"/>
            <person name="Hyodo S Kuraku.S."/>
        </authorList>
    </citation>
    <scope>NUCLEOTIDE SEQUENCE [LARGE SCALE GENOMIC DNA]</scope>
</reference>
<dbReference type="GO" id="GO:0005768">
    <property type="term" value="C:endosome"/>
    <property type="evidence" value="ECO:0007669"/>
    <property type="project" value="UniProtKB-SubCell"/>
</dbReference>
<feature type="region of interest" description="Disordered" evidence="34">
    <location>
        <begin position="1288"/>
        <end position="1328"/>
    </location>
</feature>
<keyword evidence="22" id="KW-0829">Tyrosine-protein kinase</keyword>
<evidence type="ECO:0000256" key="31">
    <source>
        <dbReference type="PIRSR" id="PIRSR000615-3"/>
    </source>
</evidence>
<feature type="binding site" evidence="31">
    <location>
        <position position="1038"/>
    </location>
    <ligand>
        <name>Mg(2+)</name>
        <dbReference type="ChEBI" id="CHEBI:18420"/>
    </ligand>
</feature>
<dbReference type="GO" id="GO:0043408">
    <property type="term" value="P:regulation of MAPK cascade"/>
    <property type="evidence" value="ECO:0007669"/>
    <property type="project" value="TreeGrafter"/>
</dbReference>
<evidence type="ECO:0000256" key="2">
    <source>
        <dbReference type="ARBA" id="ARBA00004177"/>
    </source>
</evidence>
<evidence type="ECO:0000256" key="11">
    <source>
        <dbReference type="ARBA" id="ARBA00022679"/>
    </source>
</evidence>
<dbReference type="Pfam" id="PF17988">
    <property type="entry name" value="VEGFR-2_TMD"/>
    <property type="match status" value="1"/>
</dbReference>
<dbReference type="InterPro" id="IPR007110">
    <property type="entry name" value="Ig-like_dom"/>
</dbReference>
<dbReference type="SUPFAM" id="SSF56112">
    <property type="entry name" value="Protein kinase-like (PK-like)"/>
    <property type="match status" value="1"/>
</dbReference>
<dbReference type="FunFam" id="3.30.200.20:FF:000041">
    <property type="entry name" value="Vascular endothelial growth factor receptor 2"/>
    <property type="match status" value="1"/>
</dbReference>
<dbReference type="GO" id="GO:0045766">
    <property type="term" value="P:positive regulation of angiogenesis"/>
    <property type="evidence" value="ECO:0007669"/>
    <property type="project" value="TreeGrafter"/>
</dbReference>
<dbReference type="FunFam" id="2.60.40.10:FF:000532">
    <property type="entry name" value="Vascular endothelial growth factor receptor 2"/>
    <property type="match status" value="1"/>
</dbReference>
<gene>
    <name evidence="39" type="ORF">chiPu_0003109</name>
</gene>
<evidence type="ECO:0000256" key="18">
    <source>
        <dbReference type="ARBA" id="ARBA00022782"/>
    </source>
</evidence>
<comment type="caution">
    <text evidence="39">The sequence shown here is derived from an EMBL/GenBank/DDBJ whole genome shotgun (WGS) entry which is preliminary data.</text>
</comment>
<keyword evidence="25" id="KW-0325">Glycoprotein</keyword>
<dbReference type="InterPro" id="IPR008266">
    <property type="entry name" value="Tyr_kinase_AS"/>
</dbReference>
<feature type="domain" description="Ig-like" evidence="38">
    <location>
        <begin position="564"/>
        <end position="664"/>
    </location>
</feature>
<evidence type="ECO:0000256" key="23">
    <source>
        <dbReference type="ARBA" id="ARBA00023157"/>
    </source>
</evidence>
<keyword evidence="11" id="KW-0808">Transferase</keyword>
<dbReference type="STRING" id="137246.A0A401S2T4"/>
<dbReference type="GO" id="GO:0005021">
    <property type="term" value="F:vascular endothelial growth factor receptor activity"/>
    <property type="evidence" value="ECO:0007669"/>
    <property type="project" value="InterPro"/>
</dbReference>
<comment type="subcellular location">
    <subcellularLocation>
        <location evidence="3">Cell membrane</location>
        <topology evidence="3">Single-pass type I membrane protein</topology>
    </subcellularLocation>
    <subcellularLocation>
        <location evidence="4">Cytoplasm</location>
    </subcellularLocation>
    <subcellularLocation>
        <location evidence="2">Endosome</location>
    </subcellularLocation>
    <subcellularLocation>
        <location evidence="33">Membrane</location>
        <topology evidence="33">Single-pass type I membrane protein</topology>
    </subcellularLocation>
    <subcellularLocation>
        <location evidence="1">Nucleus</location>
    </subcellularLocation>
</comment>
<keyword evidence="17" id="KW-0418">Kinase</keyword>
<keyword evidence="18" id="KW-0221">Differentiation</keyword>
<dbReference type="SMART" id="SM00408">
    <property type="entry name" value="IGc2"/>
    <property type="match status" value="4"/>
</dbReference>
<dbReference type="InterPro" id="IPR013151">
    <property type="entry name" value="Immunoglobulin_dom"/>
</dbReference>
<dbReference type="FunFam" id="2.60.40.10:FF:000247">
    <property type="entry name" value="Vascular endothelial growth factor receptor 3"/>
    <property type="match status" value="1"/>
</dbReference>
<keyword evidence="16" id="KW-0967">Endosome</keyword>
<feature type="region of interest" description="Disordered" evidence="34">
    <location>
        <begin position="971"/>
        <end position="993"/>
    </location>
</feature>
<dbReference type="PROSITE" id="PS00240">
    <property type="entry name" value="RECEPTOR_TYR_KIN_III"/>
    <property type="match status" value="1"/>
</dbReference>
<dbReference type="Pfam" id="PF21339">
    <property type="entry name" value="VEGFR-1-like_Ig-like"/>
    <property type="match status" value="1"/>
</dbReference>
<dbReference type="FunFam" id="1.10.510.10:FF:000077">
    <property type="entry name" value="Vascular endothelial growth factor receptor 2"/>
    <property type="match status" value="1"/>
</dbReference>
<feature type="binding site" evidence="30">
    <location>
        <begin position="845"/>
        <end position="852"/>
    </location>
    <ligand>
        <name>ATP</name>
        <dbReference type="ChEBI" id="CHEBI:30616"/>
    </ligand>
</feature>
<keyword evidence="23" id="KW-1015">Disulfide bond</keyword>
<evidence type="ECO:0000256" key="32">
    <source>
        <dbReference type="PROSITE-ProRule" id="PRU10141"/>
    </source>
</evidence>
<dbReference type="EMBL" id="BEZZ01000064">
    <property type="protein sequence ID" value="GCC24707.1"/>
    <property type="molecule type" value="Genomic_DNA"/>
</dbReference>
<dbReference type="InterPro" id="IPR036179">
    <property type="entry name" value="Ig-like_dom_sf"/>
</dbReference>
<evidence type="ECO:0000256" key="35">
    <source>
        <dbReference type="SAM" id="Phobius"/>
    </source>
</evidence>
<keyword evidence="13 36" id="KW-0732">Signal</keyword>
<dbReference type="GO" id="GO:0019838">
    <property type="term" value="F:growth factor binding"/>
    <property type="evidence" value="ECO:0007669"/>
    <property type="project" value="InterPro"/>
</dbReference>
<dbReference type="GO" id="GO:0005634">
    <property type="term" value="C:nucleus"/>
    <property type="evidence" value="ECO:0007669"/>
    <property type="project" value="UniProtKB-SubCell"/>
</dbReference>
<dbReference type="FunFam" id="2.60.40.10:FF:000411">
    <property type="entry name" value="Vascular endothelial growth factor receptor 3"/>
    <property type="match status" value="1"/>
</dbReference>
<dbReference type="InterPro" id="IPR020635">
    <property type="entry name" value="Tyr_kinase_cat_dom"/>
</dbReference>
<feature type="compositionally biased region" description="Polar residues" evidence="34">
    <location>
        <begin position="1301"/>
        <end position="1310"/>
    </location>
</feature>
<dbReference type="InterPro" id="IPR001824">
    <property type="entry name" value="Tyr_kinase_rcpt_3_CS"/>
</dbReference>
<keyword evidence="14" id="KW-0677">Repeat</keyword>
<evidence type="ECO:0000256" key="21">
    <source>
        <dbReference type="ARBA" id="ARBA00023136"/>
    </source>
</evidence>
<evidence type="ECO:0000256" key="8">
    <source>
        <dbReference type="ARBA" id="ARBA00022490"/>
    </source>
</evidence>
<dbReference type="SMART" id="SM00409">
    <property type="entry name" value="IG"/>
    <property type="match status" value="7"/>
</dbReference>
<evidence type="ECO:0000256" key="28">
    <source>
        <dbReference type="ARBA" id="ARBA00051243"/>
    </source>
</evidence>
<dbReference type="InterPro" id="IPR013098">
    <property type="entry name" value="Ig_I-set"/>
</dbReference>